<feature type="domain" description="CTLH" evidence="5">
    <location>
        <begin position="45"/>
        <end position="102"/>
    </location>
</feature>
<evidence type="ECO:0000256" key="4">
    <source>
        <dbReference type="SAM" id="MobiDB-lite"/>
    </source>
</evidence>
<accession>A0A199VNF6</accession>
<dbReference type="InterPro" id="IPR027728">
    <property type="entry name" value="Topless_fam"/>
</dbReference>
<dbReference type="InterPro" id="IPR054080">
    <property type="entry name" value="TPR1-like_2nd"/>
</dbReference>
<dbReference type="InterPro" id="IPR001680">
    <property type="entry name" value="WD40_rpt"/>
</dbReference>
<dbReference type="PROSITE" id="PS50294">
    <property type="entry name" value="WD_REPEATS_REGION"/>
    <property type="match status" value="1"/>
</dbReference>
<dbReference type="InterPro" id="IPR015943">
    <property type="entry name" value="WD40/YVTN_repeat-like_dom_sf"/>
</dbReference>
<dbReference type="PANTHER" id="PTHR44083">
    <property type="entry name" value="TOPLESS-RELATED PROTEIN 1-RELATED"/>
    <property type="match status" value="1"/>
</dbReference>
<evidence type="ECO:0000256" key="1">
    <source>
        <dbReference type="ARBA" id="ARBA00022574"/>
    </source>
</evidence>
<comment type="caution">
    <text evidence="6">The sequence shown here is derived from an EMBL/GenBank/DDBJ whole genome shotgun (WGS) entry which is preliminary data.</text>
</comment>
<dbReference type="Pfam" id="PF21889">
    <property type="entry name" value="TPR1-like_2nd"/>
    <property type="match status" value="1"/>
</dbReference>
<evidence type="ECO:0000259" key="5">
    <source>
        <dbReference type="PROSITE" id="PS50897"/>
    </source>
</evidence>
<feature type="repeat" description="WD" evidence="3">
    <location>
        <begin position="918"/>
        <end position="952"/>
    </location>
</feature>
<keyword evidence="1 3" id="KW-0853">WD repeat</keyword>
<dbReference type="SMART" id="SM00668">
    <property type="entry name" value="CTLH"/>
    <property type="match status" value="1"/>
</dbReference>
<dbReference type="SUPFAM" id="SSF50998">
    <property type="entry name" value="Quinoprotein alcohol dehydrogenase-like"/>
    <property type="match status" value="1"/>
</dbReference>
<dbReference type="GO" id="GO:0006355">
    <property type="term" value="P:regulation of DNA-templated transcription"/>
    <property type="evidence" value="ECO:0007669"/>
    <property type="project" value="InterPro"/>
</dbReference>
<dbReference type="PANTHER" id="PTHR44083:SF17">
    <property type="entry name" value="TRANSDUCIN FAMILY PROTEIN _ WD-40 REPEAT FAMILY PROTEIN"/>
    <property type="match status" value="1"/>
</dbReference>
<dbReference type="SUPFAM" id="SSF50978">
    <property type="entry name" value="WD40 repeat-like"/>
    <property type="match status" value="1"/>
</dbReference>
<dbReference type="InterPro" id="IPR036322">
    <property type="entry name" value="WD40_repeat_dom_sf"/>
</dbReference>
<reference evidence="6 7" key="1">
    <citation type="journal article" date="2016" name="DNA Res.">
        <title>The draft genome of MD-2 pineapple using hybrid error correction of long reads.</title>
        <authorList>
            <person name="Redwan R.M."/>
            <person name="Saidin A."/>
            <person name="Kumar S.V."/>
        </authorList>
    </citation>
    <scope>NUCLEOTIDE SEQUENCE [LARGE SCALE GENOMIC DNA]</scope>
    <source>
        <strain evidence="7">cv. MD2</strain>
        <tissue evidence="6">Leaf</tissue>
    </source>
</reference>
<evidence type="ECO:0000256" key="2">
    <source>
        <dbReference type="ARBA" id="ARBA00022737"/>
    </source>
</evidence>
<feature type="region of interest" description="Disordered" evidence="4">
    <location>
        <begin position="722"/>
        <end position="754"/>
    </location>
</feature>
<dbReference type="PROSITE" id="PS50082">
    <property type="entry name" value="WD_REPEATS_2"/>
    <property type="match status" value="1"/>
</dbReference>
<feature type="compositionally biased region" description="Basic and acidic residues" evidence="4">
    <location>
        <begin position="1089"/>
        <end position="1098"/>
    </location>
</feature>
<sequence length="1130" mass="125959">MSNSDAENLHLVFQYLRETNHHDACHRCCDADQPNRSRLERETQIFFDLPYFEGLVLAGAWNDAEWYLKGFAELDENRHSQIFFELYKIMFYEALDRSDTAKAVEILRNIRPLEAVNKEVFAEMCCLLSLDNFSENEFVVTQISPRISLSYHMGTIGREHERLKDLGDMNSMRQETCREIAKLIKANPVLKDKLKFPEMEPSSPRAMIDLNIIAQEPQIENPFTDYCRFPSDSFPLPEPCASMELHGIDLNATHSPTQVVSIPPTQNSPTQVASIPPVQNSPTQVASIPPTQNSPTQVASILPTQNSPMQVASIPPAQHSPSLVANRWPARRTRHTRRTLRTLLTRRTQHSLDALPRTVIMTLIQGSLVSTMDFSPKYPTVLLDQAVKKLTFKPLLTVGTNTGEISVWDLTARERIHHRNCEIENASEAFQMALASDPTIAANRVRWDSNGILFGVAFSKNIVHLHNYIGRHELTKKSEIEAHVGGVNDIAFSRPHGPLYVITCGDDKTIKLAYLLLRFIRHQVWDAESTSLLQTFEGHSAPVGSVLPHSRRGRHFILSSSMDGRMKEWLYNVPNSGTGNAPVGRSFCTMAYNADGTRLFICGIREDGLAYLEQWDGRKWNKVCSYVGFNNQCDGVPQFDIANSRFLAAGEEHMIKFWDMGHFDPLTTTDAEGGLPALPCVRFNKSGSLLAVSTNDNCFKVLANDDAQQLFVVGNQSNVVTAPYSEPKSKNGESPVTRDAVPEELNDGSRKRKPMEVRKPCQYYSLRLPDRVAKVERMVYTFSGNGILSLNSDGVHKLWKWQKTEANKSGQATATFPPLLWAPSSGMMMNNELGNANVGAAHCFALSKNDSYLVSSSGGNTSIFNMMSFKRMHKIMHSPSAVTFLACYPQDNNILAIGMRDSTIQIVNIRFDEVKAKLQGHQDKITGLVFSSKLNILVSSAADTLICVWGIDGWKKECSRSLEIPSGRLSSPGVETKIQLHNNQVHLLAITKTQLAVYDAATLELLKQWQPENGQITDGTYSCDGQMIYASLMDGVYTFTSDLDVGRRIRPEAYKNPQIPNVYPVVIAAHPSKPTQFALGLSDGHVQVLERSESEKQQETLPPPESAAGGSTSSPRKGGGFASCSRQHLQ</sequence>
<dbReference type="EMBL" id="LSRQ01001255">
    <property type="protein sequence ID" value="OAY78558.1"/>
    <property type="molecule type" value="Genomic_DNA"/>
</dbReference>
<evidence type="ECO:0000313" key="6">
    <source>
        <dbReference type="EMBL" id="OAY78558.1"/>
    </source>
</evidence>
<name>A0A199VNF6_ANACO</name>
<dbReference type="Gene3D" id="2.130.10.10">
    <property type="entry name" value="YVTN repeat-like/Quinoprotein amine dehydrogenase"/>
    <property type="match status" value="3"/>
</dbReference>
<evidence type="ECO:0000313" key="7">
    <source>
        <dbReference type="Proteomes" id="UP000092600"/>
    </source>
</evidence>
<keyword evidence="2" id="KW-0677">Repeat</keyword>
<dbReference type="STRING" id="4615.A0A199VNF6"/>
<feature type="region of interest" description="Disordered" evidence="4">
    <location>
        <begin position="1089"/>
        <end position="1130"/>
    </location>
</feature>
<organism evidence="6 7">
    <name type="scientific">Ananas comosus</name>
    <name type="common">Pineapple</name>
    <name type="synonym">Ananas ananas</name>
    <dbReference type="NCBI Taxonomy" id="4615"/>
    <lineage>
        <taxon>Eukaryota</taxon>
        <taxon>Viridiplantae</taxon>
        <taxon>Streptophyta</taxon>
        <taxon>Embryophyta</taxon>
        <taxon>Tracheophyta</taxon>
        <taxon>Spermatophyta</taxon>
        <taxon>Magnoliopsida</taxon>
        <taxon>Liliopsida</taxon>
        <taxon>Poales</taxon>
        <taxon>Bromeliaceae</taxon>
        <taxon>Bromelioideae</taxon>
        <taxon>Ananas</taxon>
    </lineage>
</organism>
<gene>
    <name evidence="6" type="ORF">ACMD2_04452</name>
</gene>
<dbReference type="SMART" id="SM00320">
    <property type="entry name" value="WD40"/>
    <property type="match status" value="9"/>
</dbReference>
<dbReference type="InterPro" id="IPR011047">
    <property type="entry name" value="Quinoprotein_ADH-like_sf"/>
</dbReference>
<dbReference type="PROSITE" id="PS50897">
    <property type="entry name" value="CTLH"/>
    <property type="match status" value="1"/>
</dbReference>
<dbReference type="Proteomes" id="UP000092600">
    <property type="component" value="Unassembled WGS sequence"/>
</dbReference>
<proteinExistence type="predicted"/>
<dbReference type="AlphaFoldDB" id="A0A199VNF6"/>
<dbReference type="Pfam" id="PF00400">
    <property type="entry name" value="WD40"/>
    <property type="match status" value="3"/>
</dbReference>
<protein>
    <submittedName>
        <fullName evidence="6">Topless-related protein 1</fullName>
    </submittedName>
</protein>
<dbReference type="InterPro" id="IPR006595">
    <property type="entry name" value="CTLH_C"/>
</dbReference>
<feature type="region of interest" description="Disordered" evidence="4">
    <location>
        <begin position="263"/>
        <end position="295"/>
    </location>
</feature>
<evidence type="ECO:0000256" key="3">
    <source>
        <dbReference type="PROSITE-ProRule" id="PRU00221"/>
    </source>
</evidence>